<feature type="compositionally biased region" description="Polar residues" evidence="7">
    <location>
        <begin position="56"/>
        <end position="71"/>
    </location>
</feature>
<evidence type="ECO:0000256" key="7">
    <source>
        <dbReference type="SAM" id="MobiDB-lite"/>
    </source>
</evidence>
<dbReference type="Proteomes" id="UP001597044">
    <property type="component" value="Unassembled WGS sequence"/>
</dbReference>
<evidence type="ECO:0000256" key="3">
    <source>
        <dbReference type="ARBA" id="ARBA00023136"/>
    </source>
</evidence>
<keyword evidence="4" id="KW-0564">Palmitate</keyword>
<dbReference type="PROSITE" id="PS51257">
    <property type="entry name" value="PROKAR_LIPOPROTEIN"/>
    <property type="match status" value="1"/>
</dbReference>
<keyword evidence="2 8" id="KW-0732">Signal</keyword>
<keyword evidence="3" id="KW-0472">Membrane</keyword>
<evidence type="ECO:0000256" key="6">
    <source>
        <dbReference type="ARBA" id="ARBA00023288"/>
    </source>
</evidence>
<proteinExistence type="predicted"/>
<dbReference type="InterPro" id="IPR032831">
    <property type="entry name" value="LptM_cons"/>
</dbReference>
<evidence type="ECO:0000256" key="8">
    <source>
        <dbReference type="SAM" id="SignalP"/>
    </source>
</evidence>
<evidence type="ECO:0000313" key="9">
    <source>
        <dbReference type="EMBL" id="MFD0950509.1"/>
    </source>
</evidence>
<evidence type="ECO:0000256" key="1">
    <source>
        <dbReference type="ARBA" id="ARBA00004459"/>
    </source>
</evidence>
<protein>
    <submittedName>
        <fullName evidence="9">Lipoprotein</fullName>
    </submittedName>
</protein>
<evidence type="ECO:0000256" key="2">
    <source>
        <dbReference type="ARBA" id="ARBA00022729"/>
    </source>
</evidence>
<evidence type="ECO:0000256" key="5">
    <source>
        <dbReference type="ARBA" id="ARBA00023237"/>
    </source>
</evidence>
<keyword evidence="5" id="KW-0998">Cell outer membrane</keyword>
<dbReference type="NCBIfam" id="NF047847">
    <property type="entry name" value="SS_mature_LptM"/>
    <property type="match status" value="1"/>
</dbReference>
<keyword evidence="6 9" id="KW-0449">Lipoprotein</keyword>
<comment type="subcellular location">
    <subcellularLocation>
        <location evidence="1">Cell outer membrane</location>
        <topology evidence="1">Lipid-anchor</topology>
    </subcellularLocation>
</comment>
<gene>
    <name evidence="9" type="ORF">ACFQ0F_08940</name>
</gene>
<evidence type="ECO:0000256" key="4">
    <source>
        <dbReference type="ARBA" id="ARBA00023139"/>
    </source>
</evidence>
<reference evidence="10" key="1">
    <citation type="journal article" date="2019" name="Int. J. Syst. Evol. Microbiol.">
        <title>The Global Catalogue of Microorganisms (GCM) 10K type strain sequencing project: providing services to taxonomists for standard genome sequencing and annotation.</title>
        <authorList>
            <consortium name="The Broad Institute Genomics Platform"/>
            <consortium name="The Broad Institute Genome Sequencing Center for Infectious Disease"/>
            <person name="Wu L."/>
            <person name="Ma J."/>
        </authorList>
    </citation>
    <scope>NUCLEOTIDE SEQUENCE [LARGE SCALE GENOMIC DNA]</scope>
    <source>
        <strain evidence="10">CCUG 63419</strain>
    </source>
</reference>
<comment type="caution">
    <text evidence="9">The sequence shown here is derived from an EMBL/GenBank/DDBJ whole genome shotgun (WGS) entry which is preliminary data.</text>
</comment>
<name>A0ABW3HGX7_9GAMM</name>
<feature type="chain" id="PRO_5047305037" evidence="8">
    <location>
        <begin position="20"/>
        <end position="71"/>
    </location>
</feature>
<dbReference type="EMBL" id="JBHTIT010000001">
    <property type="protein sequence ID" value="MFD0950509.1"/>
    <property type="molecule type" value="Genomic_DNA"/>
</dbReference>
<accession>A0ABW3HGX7</accession>
<dbReference type="Pfam" id="PF13627">
    <property type="entry name" value="LptM_cons"/>
    <property type="match status" value="1"/>
</dbReference>
<organism evidence="9 10">
    <name type="scientific">Paraperlucidibaca wandonensis</name>
    <dbReference type="NCBI Taxonomy" id="1268273"/>
    <lineage>
        <taxon>Bacteria</taxon>
        <taxon>Pseudomonadati</taxon>
        <taxon>Pseudomonadota</taxon>
        <taxon>Gammaproteobacteria</taxon>
        <taxon>Moraxellales</taxon>
        <taxon>Moraxellaceae</taxon>
        <taxon>Paraperlucidibaca</taxon>
    </lineage>
</organism>
<evidence type="ECO:0000313" key="10">
    <source>
        <dbReference type="Proteomes" id="UP001597044"/>
    </source>
</evidence>
<keyword evidence="10" id="KW-1185">Reference proteome</keyword>
<sequence length="71" mass="7484">MIRIVMLLAVSLGAALLSACGQKGPLYFPPANAEPYKAPERSAPPEFPELEKKPASSEQTDAPSSDDQPAS</sequence>
<dbReference type="RefSeq" id="WP_340676034.1">
    <property type="nucleotide sequence ID" value="NZ_JBHTIT010000001.1"/>
</dbReference>
<feature type="signal peptide" evidence="8">
    <location>
        <begin position="1"/>
        <end position="19"/>
    </location>
</feature>
<feature type="region of interest" description="Disordered" evidence="7">
    <location>
        <begin position="28"/>
        <end position="71"/>
    </location>
</feature>